<evidence type="ECO:0000313" key="3">
    <source>
        <dbReference type="EMBL" id="CAJ0610708.1"/>
    </source>
</evidence>
<sequence length="125" mass="13820">MAEYSSENEYECPDCKTKLGKDNKIWNTACGVNLAGIGYGYGNYRGNRVLVQQIRENKTASGLIIIPDESKEVKKEATVMLVGDEVTKVKEGDTVIFDAYAGNIFSDTDDSLQTLITEDDIWAVL</sequence>
<keyword evidence="4" id="KW-1185">Reference proteome</keyword>
<dbReference type="SUPFAM" id="SSF50129">
    <property type="entry name" value="GroES-like"/>
    <property type="match status" value="1"/>
</dbReference>
<dbReference type="GO" id="GO:0044183">
    <property type="term" value="F:protein folding chaperone"/>
    <property type="evidence" value="ECO:0007669"/>
    <property type="project" value="InterPro"/>
</dbReference>
<dbReference type="Pfam" id="PF00166">
    <property type="entry name" value="Cpn10"/>
    <property type="match status" value="1"/>
</dbReference>
<proteinExistence type="inferred from homology"/>
<protein>
    <recommendedName>
        <fullName evidence="5">Chaperonin 10</fullName>
    </recommendedName>
</protein>
<evidence type="ECO:0008006" key="5">
    <source>
        <dbReference type="Google" id="ProtNLM"/>
    </source>
</evidence>
<gene>
    <name evidence="3" type="ORF">CYNAS_LOCUS22691</name>
</gene>
<dbReference type="AlphaFoldDB" id="A0AA36HHG5"/>
<keyword evidence="1 2" id="KW-0143">Chaperone</keyword>
<comment type="caution">
    <text evidence="3">The sequence shown here is derived from an EMBL/GenBank/DDBJ whole genome shotgun (WGS) entry which is preliminary data.</text>
</comment>
<evidence type="ECO:0000256" key="2">
    <source>
        <dbReference type="RuleBase" id="RU003479"/>
    </source>
</evidence>
<dbReference type="InterPro" id="IPR011032">
    <property type="entry name" value="GroES-like_sf"/>
</dbReference>
<dbReference type="Proteomes" id="UP001176961">
    <property type="component" value="Unassembled WGS sequence"/>
</dbReference>
<dbReference type="InterPro" id="IPR020818">
    <property type="entry name" value="Chaperonin_GroES"/>
</dbReference>
<name>A0AA36HHG5_CYLNA</name>
<dbReference type="CDD" id="cd00320">
    <property type="entry name" value="cpn10"/>
    <property type="match status" value="1"/>
</dbReference>
<dbReference type="GO" id="GO:0005524">
    <property type="term" value="F:ATP binding"/>
    <property type="evidence" value="ECO:0007669"/>
    <property type="project" value="InterPro"/>
</dbReference>
<reference evidence="3" key="1">
    <citation type="submission" date="2023-07" db="EMBL/GenBank/DDBJ databases">
        <authorList>
            <consortium name="CYATHOMIX"/>
        </authorList>
    </citation>
    <scope>NUCLEOTIDE SEQUENCE</scope>
    <source>
        <strain evidence="3">N/A</strain>
    </source>
</reference>
<dbReference type="SMART" id="SM00883">
    <property type="entry name" value="Cpn10"/>
    <property type="match status" value="1"/>
</dbReference>
<dbReference type="Gene3D" id="2.30.33.40">
    <property type="entry name" value="GroES chaperonin"/>
    <property type="match status" value="1"/>
</dbReference>
<comment type="similarity">
    <text evidence="2">Belongs to the GroES chaperonin family.</text>
</comment>
<dbReference type="EMBL" id="CATQJL010000361">
    <property type="protein sequence ID" value="CAJ0610708.1"/>
    <property type="molecule type" value="Genomic_DNA"/>
</dbReference>
<dbReference type="PRINTS" id="PR00297">
    <property type="entry name" value="CHAPERONIN10"/>
</dbReference>
<dbReference type="InterPro" id="IPR037124">
    <property type="entry name" value="Chaperonin_GroES_sf"/>
</dbReference>
<evidence type="ECO:0000313" key="4">
    <source>
        <dbReference type="Proteomes" id="UP001176961"/>
    </source>
</evidence>
<evidence type="ECO:0000256" key="1">
    <source>
        <dbReference type="ARBA" id="ARBA00023186"/>
    </source>
</evidence>
<organism evidence="3 4">
    <name type="scientific">Cylicocyclus nassatus</name>
    <name type="common">Nematode worm</name>
    <dbReference type="NCBI Taxonomy" id="53992"/>
    <lineage>
        <taxon>Eukaryota</taxon>
        <taxon>Metazoa</taxon>
        <taxon>Ecdysozoa</taxon>
        <taxon>Nematoda</taxon>
        <taxon>Chromadorea</taxon>
        <taxon>Rhabditida</taxon>
        <taxon>Rhabditina</taxon>
        <taxon>Rhabditomorpha</taxon>
        <taxon>Strongyloidea</taxon>
        <taxon>Strongylidae</taxon>
        <taxon>Cylicocyclus</taxon>
    </lineage>
</organism>
<accession>A0AA36HHG5</accession>